<gene>
    <name evidence="6" type="ORF">NFC81_03345</name>
</gene>
<dbReference type="InterPro" id="IPR000847">
    <property type="entry name" value="LysR_HTH_N"/>
</dbReference>
<dbReference type="NCBIfam" id="TIGR03298">
    <property type="entry name" value="argP"/>
    <property type="match status" value="1"/>
</dbReference>
<evidence type="ECO:0000313" key="6">
    <source>
        <dbReference type="EMBL" id="WLD58839.1"/>
    </source>
</evidence>
<dbReference type="Gene3D" id="1.10.10.10">
    <property type="entry name" value="Winged helix-like DNA-binding domain superfamily/Winged helix DNA-binding domain"/>
    <property type="match status" value="1"/>
</dbReference>
<dbReference type="InterPro" id="IPR036390">
    <property type="entry name" value="WH_DNA-bd_sf"/>
</dbReference>
<keyword evidence="3" id="KW-0238">DNA-binding</keyword>
<dbReference type="PANTHER" id="PTHR30579">
    <property type="entry name" value="TRANSCRIPTIONAL REGULATOR"/>
    <property type="match status" value="1"/>
</dbReference>
<dbReference type="PRINTS" id="PR00039">
    <property type="entry name" value="HTHLYSR"/>
</dbReference>
<reference evidence="6" key="1">
    <citation type="submission" date="2022-07" db="EMBL/GenBank/DDBJ databases">
        <title>Complete genome sequence of Salinispirillum sp. LH10-3-1 capable of multiple carbohydrate inversion isolated from a soda lake.</title>
        <authorList>
            <person name="Liu J."/>
            <person name="Zhai Y."/>
            <person name="Zhang H."/>
            <person name="Yang H."/>
            <person name="Qu J."/>
            <person name="Li J."/>
        </authorList>
    </citation>
    <scope>NUCLEOTIDE SEQUENCE</scope>
    <source>
        <strain evidence="6">LH 10-3-1</strain>
    </source>
</reference>
<evidence type="ECO:0000259" key="5">
    <source>
        <dbReference type="PROSITE" id="PS50931"/>
    </source>
</evidence>
<evidence type="ECO:0000256" key="3">
    <source>
        <dbReference type="ARBA" id="ARBA00023125"/>
    </source>
</evidence>
<dbReference type="SUPFAM" id="SSF46785">
    <property type="entry name" value="Winged helix' DNA-binding domain"/>
    <property type="match status" value="1"/>
</dbReference>
<dbReference type="GO" id="GO:0003677">
    <property type="term" value="F:DNA binding"/>
    <property type="evidence" value="ECO:0007669"/>
    <property type="project" value="UniProtKB-KW"/>
</dbReference>
<accession>A0AB38YHE5</accession>
<dbReference type="Gene3D" id="3.40.190.10">
    <property type="entry name" value="Periplasmic binding protein-like II"/>
    <property type="match status" value="2"/>
</dbReference>
<keyword evidence="4" id="KW-0804">Transcription</keyword>
<dbReference type="InterPro" id="IPR005119">
    <property type="entry name" value="LysR_subst-bd"/>
</dbReference>
<dbReference type="SUPFAM" id="SSF53850">
    <property type="entry name" value="Periplasmic binding protein-like II"/>
    <property type="match status" value="1"/>
</dbReference>
<name>A0AB38YHE5_9GAMM</name>
<feature type="domain" description="HTH lysR-type" evidence="5">
    <location>
        <begin position="2"/>
        <end position="58"/>
    </location>
</feature>
<organism evidence="6">
    <name type="scientific">Salinispirillum sp. LH 10-3-1</name>
    <dbReference type="NCBI Taxonomy" id="2952525"/>
    <lineage>
        <taxon>Bacteria</taxon>
        <taxon>Pseudomonadati</taxon>
        <taxon>Pseudomonadota</taxon>
        <taxon>Gammaproteobacteria</taxon>
        <taxon>Oceanospirillales</taxon>
        <taxon>Saccharospirillaceae</taxon>
        <taxon>Salinispirillum</taxon>
    </lineage>
</organism>
<dbReference type="RefSeq" id="WP_304996125.1">
    <property type="nucleotide sequence ID" value="NZ_CP101717.1"/>
</dbReference>
<dbReference type="PROSITE" id="PS50931">
    <property type="entry name" value="HTH_LYSR"/>
    <property type="match status" value="1"/>
</dbReference>
<keyword evidence="2" id="KW-0805">Transcription regulation</keyword>
<evidence type="ECO:0000256" key="1">
    <source>
        <dbReference type="ARBA" id="ARBA00009437"/>
    </source>
</evidence>
<dbReference type="InterPro" id="IPR050176">
    <property type="entry name" value="LTTR"/>
</dbReference>
<dbReference type="InterPro" id="IPR036388">
    <property type="entry name" value="WH-like_DNA-bd_sf"/>
</dbReference>
<dbReference type="EMBL" id="CP101717">
    <property type="protein sequence ID" value="WLD58839.1"/>
    <property type="molecule type" value="Genomic_DNA"/>
</dbReference>
<dbReference type="AlphaFoldDB" id="A0AB38YHE5"/>
<dbReference type="PANTHER" id="PTHR30579:SF2">
    <property type="entry name" value="HTH-TYPE TRANSCRIPTIONAL REGULATOR ARGP"/>
    <property type="match status" value="1"/>
</dbReference>
<comment type="similarity">
    <text evidence="1">Belongs to the LysR transcriptional regulatory family.</text>
</comment>
<dbReference type="NCBIfam" id="NF002964">
    <property type="entry name" value="PRK03635.1"/>
    <property type="match status" value="1"/>
</dbReference>
<evidence type="ECO:0000256" key="4">
    <source>
        <dbReference type="ARBA" id="ARBA00023163"/>
    </source>
</evidence>
<sequence>MIDYRLLRALAAVLEHGGFERAAAHLHLTQSAISQRVKQLEHQLGQPVLIRSTPPRATELGQRLHHHWQHVQLLESGLALSGDSTPLTIRIAVNADSLATWLPAALVLSEYPDVCFDVVVEDQAVGLRRMRQGDVMACLCGAAEAVNGGRAVAVGNLRYRAVASPDFIARHNLRQDITRLAHAPCLVFNRDDPLQHRFLTDVGAGAPQRVHLVPSSEGFVQAAVAGLGFGMIPALQVDQLIQQGRLRDVVPLYHLDTPLYWHYWASDSPVLAALRQRVLQVARTKLVIEP</sequence>
<evidence type="ECO:0000256" key="2">
    <source>
        <dbReference type="ARBA" id="ARBA00023015"/>
    </source>
</evidence>
<protein>
    <submittedName>
        <fullName evidence="6">LysR family transcriptional regulator ArgP</fullName>
    </submittedName>
</protein>
<proteinExistence type="inferred from homology"/>
<dbReference type="GO" id="GO:0003700">
    <property type="term" value="F:DNA-binding transcription factor activity"/>
    <property type="evidence" value="ECO:0007669"/>
    <property type="project" value="InterPro"/>
</dbReference>
<dbReference type="Pfam" id="PF03466">
    <property type="entry name" value="LysR_substrate"/>
    <property type="match status" value="1"/>
</dbReference>
<dbReference type="InterPro" id="IPR017685">
    <property type="entry name" value="ArgP"/>
</dbReference>
<dbReference type="Pfam" id="PF00126">
    <property type="entry name" value="HTH_1"/>
    <property type="match status" value="1"/>
</dbReference>